<protein>
    <submittedName>
        <fullName evidence="1">Portal protein</fullName>
    </submittedName>
</protein>
<sequence length="174" mass="19257">MKQTFAMPDGEVLTKDFPQFKTPYNHDTNFESDRTALYCKDPSLTKQEFVEEADINNILKRFLKTGEPPPMALPEHFVDTTTKLDMFEMQSRLAEANEMFYRLPADKRAAQQNDPARWADAVIQAATKGDGDALDELGIDTRAERAAALQAAQAASDEAAKAAETAANKSEPGK</sequence>
<evidence type="ECO:0000313" key="1">
    <source>
        <dbReference type="EMBL" id="AVQ10326.1"/>
    </source>
</evidence>
<dbReference type="EMBL" id="MH029535">
    <property type="protein sequence ID" value="AVQ10326.1"/>
    <property type="molecule type" value="Genomic_DNA"/>
</dbReference>
<reference evidence="1" key="1">
    <citation type="submission" date="2018-03" db="EMBL/GenBank/DDBJ databases">
        <title>Twenty-four Novel Viral Genomes identified from the Dushanzi Mud Volcanic Sediment in Xinjiang, China.</title>
        <authorList>
            <person name="Han L."/>
        </authorList>
    </citation>
    <scope>NUCLEOTIDE SEQUENCE</scope>
</reference>
<name>A0A2R3UAP3_9VIRU</name>
<accession>A0A2R3UAP3</accession>
<organism evidence="1">
    <name type="scientific">Gokushovirinae environmental samples</name>
    <dbReference type="NCBI Taxonomy" id="1478972"/>
    <lineage>
        <taxon>Viruses</taxon>
        <taxon>Monodnaviria</taxon>
        <taxon>Sangervirae</taxon>
        <taxon>Phixviricota</taxon>
        <taxon>Malgrandaviricetes</taxon>
        <taxon>Petitvirales</taxon>
        <taxon>Microviridae</taxon>
        <taxon>environmental samples</taxon>
    </lineage>
</organism>
<dbReference type="Pfam" id="PF09675">
    <property type="entry name" value="Chlamy_scaf"/>
    <property type="match status" value="1"/>
</dbReference>
<dbReference type="InterPro" id="IPR014131">
    <property type="entry name" value="Chlamydia_phage_Vp3"/>
</dbReference>
<proteinExistence type="predicted"/>